<dbReference type="InterPro" id="IPR001128">
    <property type="entry name" value="Cyt_P450"/>
</dbReference>
<dbReference type="GeneID" id="85443815"/>
<keyword evidence="5" id="KW-0560">Oxidoreductase</keyword>
<dbReference type="GO" id="GO:0005506">
    <property type="term" value="F:iron ion binding"/>
    <property type="evidence" value="ECO:0007669"/>
    <property type="project" value="InterPro"/>
</dbReference>
<dbReference type="Proteomes" id="UP001230504">
    <property type="component" value="Unassembled WGS sequence"/>
</dbReference>
<evidence type="ECO:0000256" key="7">
    <source>
        <dbReference type="ARBA" id="ARBA00023033"/>
    </source>
</evidence>
<dbReference type="InterPro" id="IPR002403">
    <property type="entry name" value="Cyt_P450_E_grp-IV"/>
</dbReference>
<evidence type="ECO:0000313" key="11">
    <source>
        <dbReference type="Proteomes" id="UP001230504"/>
    </source>
</evidence>
<reference evidence="10" key="1">
    <citation type="submission" date="2021-06" db="EMBL/GenBank/DDBJ databases">
        <title>Comparative genomics, transcriptomics and evolutionary studies reveal genomic signatures of adaptation to plant cell wall in hemibiotrophic fungi.</title>
        <authorList>
            <consortium name="DOE Joint Genome Institute"/>
            <person name="Baroncelli R."/>
            <person name="Diaz J.F."/>
            <person name="Benocci T."/>
            <person name="Peng M."/>
            <person name="Battaglia E."/>
            <person name="Haridas S."/>
            <person name="Andreopoulos W."/>
            <person name="Labutti K."/>
            <person name="Pangilinan J."/>
            <person name="Floch G.L."/>
            <person name="Makela M.R."/>
            <person name="Henrissat B."/>
            <person name="Grigoriev I.V."/>
            <person name="Crouch J.A."/>
            <person name="De Vries R.P."/>
            <person name="Sukno S.A."/>
            <person name="Thon M.R."/>
        </authorList>
    </citation>
    <scope>NUCLEOTIDE SEQUENCE</scope>
    <source>
        <strain evidence="10">CBS 125086</strain>
    </source>
</reference>
<dbReference type="Gene3D" id="1.10.630.10">
    <property type="entry name" value="Cytochrome P450"/>
    <property type="match status" value="1"/>
</dbReference>
<dbReference type="Pfam" id="PF00067">
    <property type="entry name" value="p450"/>
    <property type="match status" value="1"/>
</dbReference>
<dbReference type="PANTHER" id="PTHR46206">
    <property type="entry name" value="CYTOCHROME P450"/>
    <property type="match status" value="1"/>
</dbReference>
<evidence type="ECO:0000313" key="10">
    <source>
        <dbReference type="EMBL" id="KAK1561294.1"/>
    </source>
</evidence>
<dbReference type="RefSeq" id="XP_060406616.1">
    <property type="nucleotide sequence ID" value="XM_060559575.1"/>
</dbReference>
<sequence>MPDLYPSANATMEAANLTNYVPDTRDEISLLGRMDFWTTLGVGVGVLLLSIVTTVLTQLRRPSRKLPLVNKAPPLDFFGSTPAQKFTFNARRLFEEGRKKFPTQPYRMMTDVGEIIILPNEFAHDIRNERALNMPQALALNFQSQLSGFEGIAIATRPDELFQRVISKHVTKLLNSVTQPLSAEAAFACDRIFGSSTEWQEHKIYDSALDLIARMSSRVFLGGNLCRNEEWLSITKTHVLNAFSTGQMLRKYPYCARFVVQWFHPRCRALRKQVSRTKSIVEPEIQRRRRLREQARQEGKPEPRFPDAIDWFEEESKGQEYCVAGAQLGLSLVAIHTSTDLLVETMLYLAKDPSLINALRKEIIEVLSADGWKKTALFNMKLMDSVLKEAQRLKPTTIAIMNRVATRPVTLPNGLQLQKGETTTCDIGMMYDPAIYPDPKTFDPYRFLRMREDAAAGGVNNPAANLVTTSPTHLGFGHGYYACPGRFFASNELKVALVHLLMKYDWKLTPGYKRRWVEVALAWGTDDSARLLMKTREAPEIDVDFIQ</sequence>
<comment type="cofactor">
    <cofactor evidence="1 8">
        <name>heme</name>
        <dbReference type="ChEBI" id="CHEBI:30413"/>
    </cofactor>
</comment>
<evidence type="ECO:0000256" key="5">
    <source>
        <dbReference type="ARBA" id="ARBA00023002"/>
    </source>
</evidence>
<dbReference type="InterPro" id="IPR036396">
    <property type="entry name" value="Cyt_P450_sf"/>
</dbReference>
<dbReference type="EMBL" id="JAHLJV010000386">
    <property type="protein sequence ID" value="KAK1561294.1"/>
    <property type="molecule type" value="Genomic_DNA"/>
</dbReference>
<keyword evidence="9" id="KW-0472">Membrane</keyword>
<dbReference type="SUPFAM" id="SSF48264">
    <property type="entry name" value="Cytochrome P450"/>
    <property type="match status" value="1"/>
</dbReference>
<dbReference type="GO" id="GO:0004497">
    <property type="term" value="F:monooxygenase activity"/>
    <property type="evidence" value="ECO:0007669"/>
    <property type="project" value="UniProtKB-KW"/>
</dbReference>
<dbReference type="GO" id="GO:0020037">
    <property type="term" value="F:heme binding"/>
    <property type="evidence" value="ECO:0007669"/>
    <property type="project" value="InterPro"/>
</dbReference>
<name>A0AAD8PI97_9PEZI</name>
<evidence type="ECO:0000256" key="6">
    <source>
        <dbReference type="ARBA" id="ARBA00023004"/>
    </source>
</evidence>
<feature type="transmembrane region" description="Helical" evidence="9">
    <location>
        <begin position="36"/>
        <end position="56"/>
    </location>
</feature>
<comment type="caution">
    <text evidence="10">The sequence shown here is derived from an EMBL/GenBank/DDBJ whole genome shotgun (WGS) entry which is preliminary data.</text>
</comment>
<protein>
    <submittedName>
        <fullName evidence="10">Cytochrome P450</fullName>
    </submittedName>
</protein>
<evidence type="ECO:0000256" key="2">
    <source>
        <dbReference type="ARBA" id="ARBA00010617"/>
    </source>
</evidence>
<dbReference type="PRINTS" id="PR00465">
    <property type="entry name" value="EP450IV"/>
</dbReference>
<keyword evidence="9" id="KW-0812">Transmembrane</keyword>
<proteinExistence type="inferred from homology"/>
<organism evidence="10 11">
    <name type="scientific">Colletotrichum navitas</name>
    <dbReference type="NCBI Taxonomy" id="681940"/>
    <lineage>
        <taxon>Eukaryota</taxon>
        <taxon>Fungi</taxon>
        <taxon>Dikarya</taxon>
        <taxon>Ascomycota</taxon>
        <taxon>Pezizomycotina</taxon>
        <taxon>Sordariomycetes</taxon>
        <taxon>Hypocreomycetidae</taxon>
        <taxon>Glomerellales</taxon>
        <taxon>Glomerellaceae</taxon>
        <taxon>Colletotrichum</taxon>
        <taxon>Colletotrichum graminicola species complex</taxon>
    </lineage>
</organism>
<evidence type="ECO:0000256" key="1">
    <source>
        <dbReference type="ARBA" id="ARBA00001971"/>
    </source>
</evidence>
<keyword evidence="9" id="KW-1133">Transmembrane helix</keyword>
<dbReference type="PANTHER" id="PTHR46206:SF2">
    <property type="entry name" value="CYTOCHROME P450 MONOOXYGENASE AUSG-RELATED"/>
    <property type="match status" value="1"/>
</dbReference>
<evidence type="ECO:0000256" key="8">
    <source>
        <dbReference type="PIRSR" id="PIRSR602403-1"/>
    </source>
</evidence>
<accession>A0AAD8PI97</accession>
<keyword evidence="3 8" id="KW-0349">Heme</keyword>
<dbReference type="GO" id="GO:0016705">
    <property type="term" value="F:oxidoreductase activity, acting on paired donors, with incorporation or reduction of molecular oxygen"/>
    <property type="evidence" value="ECO:0007669"/>
    <property type="project" value="InterPro"/>
</dbReference>
<gene>
    <name evidence="10" type="ORF">LY79DRAFT_574322</name>
</gene>
<evidence type="ECO:0000256" key="3">
    <source>
        <dbReference type="ARBA" id="ARBA00022617"/>
    </source>
</evidence>
<keyword evidence="7" id="KW-0503">Monooxygenase</keyword>
<keyword evidence="6 8" id="KW-0408">Iron</keyword>
<feature type="binding site" description="axial binding residue" evidence="8">
    <location>
        <position position="483"/>
    </location>
    <ligand>
        <name>heme</name>
        <dbReference type="ChEBI" id="CHEBI:30413"/>
    </ligand>
    <ligandPart>
        <name>Fe</name>
        <dbReference type="ChEBI" id="CHEBI:18248"/>
    </ligandPart>
</feature>
<dbReference type="AlphaFoldDB" id="A0AAD8PI97"/>
<comment type="similarity">
    <text evidence="2">Belongs to the cytochrome P450 family.</text>
</comment>
<evidence type="ECO:0000256" key="4">
    <source>
        <dbReference type="ARBA" id="ARBA00022723"/>
    </source>
</evidence>
<dbReference type="CDD" id="cd11041">
    <property type="entry name" value="CYP503A1-like"/>
    <property type="match status" value="1"/>
</dbReference>
<keyword evidence="11" id="KW-1185">Reference proteome</keyword>
<keyword evidence="4 8" id="KW-0479">Metal-binding</keyword>
<evidence type="ECO:0000256" key="9">
    <source>
        <dbReference type="SAM" id="Phobius"/>
    </source>
</evidence>